<organism evidence="2 3">
    <name type="scientific">Prevotella melaninogenica</name>
    <dbReference type="NCBI Taxonomy" id="28132"/>
    <lineage>
        <taxon>Bacteria</taxon>
        <taxon>Pseudomonadati</taxon>
        <taxon>Bacteroidota</taxon>
        <taxon>Bacteroidia</taxon>
        <taxon>Bacteroidales</taxon>
        <taxon>Prevotellaceae</taxon>
        <taxon>Prevotella</taxon>
    </lineage>
</organism>
<dbReference type="AlphaFoldDB" id="A0A250KIP3"/>
<gene>
    <name evidence="2" type="ORF">PMEL1_00838</name>
</gene>
<proteinExistence type="predicted"/>
<evidence type="ECO:0000313" key="3">
    <source>
        <dbReference type="Proteomes" id="UP000267517"/>
    </source>
</evidence>
<evidence type="ECO:0000313" key="2">
    <source>
        <dbReference type="EMBL" id="BBA28925.1"/>
    </source>
</evidence>
<feature type="compositionally biased region" description="Basic and acidic residues" evidence="1">
    <location>
        <begin position="1"/>
        <end position="12"/>
    </location>
</feature>
<feature type="region of interest" description="Disordered" evidence="1">
    <location>
        <begin position="1"/>
        <end position="39"/>
    </location>
</feature>
<dbReference type="EMBL" id="AP018049">
    <property type="protein sequence ID" value="BBA28925.1"/>
    <property type="molecule type" value="Genomic_DNA"/>
</dbReference>
<sequence length="39" mass="4761">MNMKENKTHDFFEDYDFENQNSKERTDANQTLGGEIWYN</sequence>
<evidence type="ECO:0000256" key="1">
    <source>
        <dbReference type="SAM" id="MobiDB-lite"/>
    </source>
</evidence>
<name>A0A250KIP3_9BACT</name>
<dbReference type="Proteomes" id="UP000267517">
    <property type="component" value="Chromosome I"/>
</dbReference>
<protein>
    <submittedName>
        <fullName evidence="2">Uncharacterized protein</fullName>
    </submittedName>
</protein>
<accession>A0A250KIP3</accession>
<reference evidence="2 3" key="1">
    <citation type="submission" date="2017-05" db="EMBL/GenBank/DDBJ databases">
        <title>whole genome sequence of Prevotella melaninogenica GAI 07411.</title>
        <authorList>
            <person name="Kondo Y."/>
            <person name="Hoshino T."/>
        </authorList>
    </citation>
    <scope>NUCLEOTIDE SEQUENCE [LARGE SCALE GENOMIC DNA]</scope>
    <source>
        <strain evidence="2 3">GAI 07411</strain>
    </source>
</reference>